<name>A0A4Z0BYK9_9BURK</name>
<dbReference type="Pfam" id="PF02749">
    <property type="entry name" value="QRPTase_N"/>
    <property type="match status" value="1"/>
</dbReference>
<dbReference type="Gene3D" id="3.90.1170.20">
    <property type="entry name" value="Quinolinate phosphoribosyl transferase, N-terminal domain"/>
    <property type="match status" value="1"/>
</dbReference>
<dbReference type="OrthoDB" id="9782546at2"/>
<dbReference type="InterPro" id="IPR036068">
    <property type="entry name" value="Nicotinate_pribotase-like_C"/>
</dbReference>
<sequence length="286" mass="30550">MQRFDFSPAAIAELARQDAARALAEDVGEGDLTASLVPAARQAQAVVIAREAAVVCGGPWFVAAVRQLEPQATITWAVPEGRRTSVGQPVVEIRGSARALLTAERTALNFLQLLSAVATRTSTYVEAVRGTRAQIVDTRKTLPGLRLAQKYAVRTGGGTNHRIGLYDAILIKENHIAAAGGVTPVLRAASELSRSAGFVEIEVETLAQLQEALAAGAKMVLLDNMDLPTLREAVRLNEGRAILEISGGVTLERVRELAETGVDRISIGALTKDVKATDYSMRFKDL</sequence>
<dbReference type="FunFam" id="3.20.20.70:FF:000030">
    <property type="entry name" value="Nicotinate-nucleotide pyrophosphorylase, carboxylating"/>
    <property type="match status" value="1"/>
</dbReference>
<evidence type="ECO:0000256" key="13">
    <source>
        <dbReference type="PIRSR" id="PIRSR006250-1"/>
    </source>
</evidence>
<feature type="binding site" evidence="13">
    <location>
        <position position="223"/>
    </location>
    <ligand>
        <name>substrate</name>
    </ligand>
</feature>
<feature type="binding site" evidence="13">
    <location>
        <position position="172"/>
    </location>
    <ligand>
        <name>substrate</name>
    </ligand>
</feature>
<evidence type="ECO:0000256" key="11">
    <source>
        <dbReference type="ARBA" id="ARBA00069173"/>
    </source>
</evidence>
<dbReference type="UniPathway" id="UPA00253">
    <property type="reaction ID" value="UER00331"/>
</dbReference>
<evidence type="ECO:0000256" key="2">
    <source>
        <dbReference type="ARBA" id="ARBA00004893"/>
    </source>
</evidence>
<evidence type="ECO:0000256" key="6">
    <source>
        <dbReference type="ARBA" id="ARBA00022642"/>
    </source>
</evidence>
<dbReference type="Gene3D" id="3.20.20.70">
    <property type="entry name" value="Aldolase class I"/>
    <property type="match status" value="1"/>
</dbReference>
<evidence type="ECO:0000256" key="9">
    <source>
        <dbReference type="ARBA" id="ARBA00033102"/>
    </source>
</evidence>
<dbReference type="InterPro" id="IPR004393">
    <property type="entry name" value="NadC"/>
</dbReference>
<reference evidence="16 17" key="1">
    <citation type="submission" date="2019-03" db="EMBL/GenBank/DDBJ databases">
        <title>Ramlibacter henchirensis DSM 14656, whole genome shotgun sequence.</title>
        <authorList>
            <person name="Zhang X."/>
            <person name="Feng G."/>
            <person name="Zhu H."/>
        </authorList>
    </citation>
    <scope>NUCLEOTIDE SEQUENCE [LARGE SCALE GENOMIC DNA]</scope>
    <source>
        <strain evidence="16 17">DSM 14656</strain>
    </source>
</reference>
<dbReference type="InterPro" id="IPR013785">
    <property type="entry name" value="Aldolase_TIM"/>
</dbReference>
<evidence type="ECO:0000259" key="15">
    <source>
        <dbReference type="Pfam" id="PF02749"/>
    </source>
</evidence>
<feature type="binding site" evidence="13">
    <location>
        <position position="162"/>
    </location>
    <ligand>
        <name>substrate</name>
    </ligand>
</feature>
<dbReference type="PANTHER" id="PTHR32179">
    <property type="entry name" value="NICOTINATE-NUCLEOTIDE PYROPHOSPHORYLASE [CARBOXYLATING]"/>
    <property type="match status" value="1"/>
</dbReference>
<dbReference type="Pfam" id="PF01729">
    <property type="entry name" value="QRPTase_C"/>
    <property type="match status" value="1"/>
</dbReference>
<dbReference type="InterPro" id="IPR027277">
    <property type="entry name" value="NadC/ModD"/>
</dbReference>
<dbReference type="SUPFAM" id="SSF51690">
    <property type="entry name" value="Nicotinate/Quinolinate PRTase C-terminal domain-like"/>
    <property type="match status" value="1"/>
</dbReference>
<dbReference type="GO" id="GO:0005737">
    <property type="term" value="C:cytoplasm"/>
    <property type="evidence" value="ECO:0007669"/>
    <property type="project" value="TreeGrafter"/>
</dbReference>
<comment type="subunit">
    <text evidence="4">Hexamer formed by 3 homodimers.</text>
</comment>
<dbReference type="SUPFAM" id="SSF54675">
    <property type="entry name" value="Nicotinate/Quinolinate PRTase N-terminal domain-like"/>
    <property type="match status" value="1"/>
</dbReference>
<accession>A0A4Z0BYK9</accession>
<keyword evidence="8 12" id="KW-0808">Transferase</keyword>
<dbReference type="EMBL" id="SMLM01000002">
    <property type="protein sequence ID" value="TFZ03019.1"/>
    <property type="molecule type" value="Genomic_DNA"/>
</dbReference>
<dbReference type="Proteomes" id="UP000298180">
    <property type="component" value="Unassembled WGS sequence"/>
</dbReference>
<feature type="binding site" evidence="13">
    <location>
        <position position="105"/>
    </location>
    <ligand>
        <name>substrate</name>
    </ligand>
</feature>
<dbReference type="InterPro" id="IPR002638">
    <property type="entry name" value="Quinolinate_PRibosylTrfase_C"/>
</dbReference>
<evidence type="ECO:0000256" key="7">
    <source>
        <dbReference type="ARBA" id="ARBA00022676"/>
    </source>
</evidence>
<protein>
    <recommendedName>
        <fullName evidence="11">Probable nicotinate-nucleotide pyrophosphorylase [carboxylating]</fullName>
        <ecNumber evidence="5">2.4.2.19</ecNumber>
    </recommendedName>
    <alternativeName>
        <fullName evidence="9">Quinolinate phosphoribosyltransferase [decarboxylating]</fullName>
    </alternativeName>
</protein>
<feature type="domain" description="Quinolinate phosphoribosyl transferase N-terminal" evidence="15">
    <location>
        <begin position="31"/>
        <end position="115"/>
    </location>
</feature>
<proteinExistence type="inferred from homology"/>
<evidence type="ECO:0000256" key="5">
    <source>
        <dbReference type="ARBA" id="ARBA00011944"/>
    </source>
</evidence>
<evidence type="ECO:0000256" key="3">
    <source>
        <dbReference type="ARBA" id="ARBA00009400"/>
    </source>
</evidence>
<dbReference type="RefSeq" id="WP_135264543.1">
    <property type="nucleotide sequence ID" value="NZ_SMLM01000002.1"/>
</dbReference>
<dbReference type="InterPro" id="IPR037128">
    <property type="entry name" value="Quinolinate_PRibosylTase_N_sf"/>
</dbReference>
<dbReference type="FunFam" id="3.90.1170.20:FF:000001">
    <property type="entry name" value="Nicotinate-nucleotide diphosphorylase (Carboxylating)"/>
    <property type="match status" value="1"/>
</dbReference>
<evidence type="ECO:0000256" key="10">
    <source>
        <dbReference type="ARBA" id="ARBA00047445"/>
    </source>
</evidence>
<dbReference type="EC" id="2.4.2.19" evidence="5"/>
<dbReference type="InterPro" id="IPR022412">
    <property type="entry name" value="Quinolinate_PRibosylTrfase_N"/>
</dbReference>
<dbReference type="GO" id="GO:0004514">
    <property type="term" value="F:nicotinate-nucleotide diphosphorylase (carboxylating) activity"/>
    <property type="evidence" value="ECO:0007669"/>
    <property type="project" value="UniProtKB-EC"/>
</dbReference>
<evidence type="ECO:0000313" key="17">
    <source>
        <dbReference type="Proteomes" id="UP000298180"/>
    </source>
</evidence>
<dbReference type="GO" id="GO:0034213">
    <property type="term" value="P:quinolinate catabolic process"/>
    <property type="evidence" value="ECO:0007669"/>
    <property type="project" value="TreeGrafter"/>
</dbReference>
<comment type="caution">
    <text evidence="16">The sequence shown here is derived from an EMBL/GenBank/DDBJ whole genome shotgun (WGS) entry which is preliminary data.</text>
</comment>
<comment type="function">
    <text evidence="1">Involved in the catabolism of quinolinic acid (QA).</text>
</comment>
<evidence type="ECO:0000256" key="1">
    <source>
        <dbReference type="ARBA" id="ARBA00003237"/>
    </source>
</evidence>
<organism evidence="16 17">
    <name type="scientific">Ramlibacter henchirensis</name>
    <dbReference type="NCBI Taxonomy" id="204072"/>
    <lineage>
        <taxon>Bacteria</taxon>
        <taxon>Pseudomonadati</taxon>
        <taxon>Pseudomonadota</taxon>
        <taxon>Betaproteobacteria</taxon>
        <taxon>Burkholderiales</taxon>
        <taxon>Comamonadaceae</taxon>
        <taxon>Ramlibacter</taxon>
    </lineage>
</organism>
<keyword evidence="17" id="KW-1185">Reference proteome</keyword>
<dbReference type="PIRSF" id="PIRSF006250">
    <property type="entry name" value="NadC_ModD"/>
    <property type="match status" value="1"/>
</dbReference>
<keyword evidence="7 12" id="KW-0328">Glycosyltransferase</keyword>
<dbReference type="CDD" id="cd01572">
    <property type="entry name" value="QPRTase"/>
    <property type="match status" value="1"/>
</dbReference>
<dbReference type="GO" id="GO:0009435">
    <property type="term" value="P:NAD+ biosynthetic process"/>
    <property type="evidence" value="ECO:0007669"/>
    <property type="project" value="UniProtKB-UniPathway"/>
</dbReference>
<comment type="similarity">
    <text evidence="3 12">Belongs to the NadC/ModD family.</text>
</comment>
<keyword evidence="6" id="KW-0662">Pyridine nucleotide biosynthesis</keyword>
<evidence type="ECO:0000313" key="16">
    <source>
        <dbReference type="EMBL" id="TFZ03019.1"/>
    </source>
</evidence>
<comment type="catalytic activity">
    <reaction evidence="10">
        <text>nicotinate beta-D-ribonucleotide + CO2 + diphosphate = quinolinate + 5-phospho-alpha-D-ribose 1-diphosphate + 2 H(+)</text>
        <dbReference type="Rhea" id="RHEA:12733"/>
        <dbReference type="ChEBI" id="CHEBI:15378"/>
        <dbReference type="ChEBI" id="CHEBI:16526"/>
        <dbReference type="ChEBI" id="CHEBI:29959"/>
        <dbReference type="ChEBI" id="CHEBI:33019"/>
        <dbReference type="ChEBI" id="CHEBI:57502"/>
        <dbReference type="ChEBI" id="CHEBI:58017"/>
        <dbReference type="EC" id="2.4.2.19"/>
    </reaction>
</comment>
<comment type="pathway">
    <text evidence="2">Cofactor biosynthesis; NAD(+) biosynthesis; nicotinate D-ribonucleotide from quinolinate: step 1/1.</text>
</comment>
<evidence type="ECO:0000256" key="8">
    <source>
        <dbReference type="ARBA" id="ARBA00022679"/>
    </source>
</evidence>
<feature type="binding site" evidence="13">
    <location>
        <begin position="267"/>
        <end position="269"/>
    </location>
    <ligand>
        <name>substrate</name>
    </ligand>
</feature>
<feature type="binding site" evidence="13">
    <location>
        <begin position="138"/>
        <end position="140"/>
    </location>
    <ligand>
        <name>substrate</name>
    </ligand>
</feature>
<evidence type="ECO:0000259" key="14">
    <source>
        <dbReference type="Pfam" id="PF01729"/>
    </source>
</evidence>
<evidence type="ECO:0000256" key="12">
    <source>
        <dbReference type="PIRNR" id="PIRNR006250"/>
    </source>
</evidence>
<feature type="domain" description="Quinolinate phosphoribosyl transferase C-terminal" evidence="14">
    <location>
        <begin position="117"/>
        <end position="282"/>
    </location>
</feature>
<evidence type="ECO:0000256" key="4">
    <source>
        <dbReference type="ARBA" id="ARBA00011218"/>
    </source>
</evidence>
<feature type="binding site" evidence="13">
    <location>
        <begin position="246"/>
        <end position="248"/>
    </location>
    <ligand>
        <name>substrate</name>
    </ligand>
</feature>
<dbReference type="AlphaFoldDB" id="A0A4Z0BYK9"/>
<gene>
    <name evidence="16" type="ORF">EZ313_17525</name>
</gene>
<feature type="binding site" evidence="13">
    <location>
        <position position="202"/>
    </location>
    <ligand>
        <name>substrate</name>
    </ligand>
</feature>
<dbReference type="NCBIfam" id="TIGR00078">
    <property type="entry name" value="nadC"/>
    <property type="match status" value="1"/>
</dbReference>
<dbReference type="PANTHER" id="PTHR32179:SF3">
    <property type="entry name" value="NICOTINATE-NUCLEOTIDE PYROPHOSPHORYLASE [CARBOXYLATING]"/>
    <property type="match status" value="1"/>
</dbReference>